<feature type="chain" id="PRO_5036393915" description="Photosystem I reaction center subunit VIII" evidence="1">
    <location>
        <begin position="17"/>
        <end position="122"/>
    </location>
</feature>
<feature type="signal peptide" evidence="1">
    <location>
        <begin position="1"/>
        <end position="16"/>
    </location>
</feature>
<dbReference type="EMBL" id="HBFX01018992">
    <property type="protein sequence ID" value="CAD8956970.1"/>
    <property type="molecule type" value="Transcribed_RNA"/>
</dbReference>
<proteinExistence type="predicted"/>
<name>A0A6U4VB03_HEMAN</name>
<sequence length="122" mass="12887">MHNPALLLFCIGVAHGFSVSPTLRPPLSHGVAYSPLGLRGTGGVRGGSRAAAALRMQEEGGGDDKKDDILKKLGGIDMERASPPKEEKTMEGPFPDWAYVVFPILGAATAFLLQYVGKAPQL</sequence>
<evidence type="ECO:0000256" key="1">
    <source>
        <dbReference type="SAM" id="SignalP"/>
    </source>
</evidence>
<accession>A0A6U4VB03</accession>
<reference evidence="2" key="1">
    <citation type="submission" date="2021-01" db="EMBL/GenBank/DDBJ databases">
        <authorList>
            <person name="Corre E."/>
            <person name="Pelletier E."/>
            <person name="Niang G."/>
            <person name="Scheremetjew M."/>
            <person name="Finn R."/>
            <person name="Kale V."/>
            <person name="Holt S."/>
            <person name="Cochrane G."/>
            <person name="Meng A."/>
            <person name="Brown T."/>
            <person name="Cohen L."/>
        </authorList>
    </citation>
    <scope>NUCLEOTIDE SEQUENCE</scope>
    <source>
        <strain evidence="2">CCMP441</strain>
        <strain evidence="3">CCMP644</strain>
    </source>
</reference>
<keyword evidence="1" id="KW-0732">Signal</keyword>
<gene>
    <name evidence="3" type="ORF">HAND00432_LOCUS11509</name>
    <name evidence="2" type="ORF">HAND1043_LOCUS15777</name>
</gene>
<organism evidence="2">
    <name type="scientific">Hemiselmis andersenii</name>
    <name type="common">Cryptophyte alga</name>
    <dbReference type="NCBI Taxonomy" id="464988"/>
    <lineage>
        <taxon>Eukaryota</taxon>
        <taxon>Cryptophyceae</taxon>
        <taxon>Cryptomonadales</taxon>
        <taxon>Hemiselmidaceae</taxon>
        <taxon>Hemiselmis</taxon>
    </lineage>
</organism>
<evidence type="ECO:0000313" key="3">
    <source>
        <dbReference type="EMBL" id="CAD8956970.1"/>
    </source>
</evidence>
<evidence type="ECO:0000313" key="2">
    <source>
        <dbReference type="EMBL" id="CAD8749280.1"/>
    </source>
</evidence>
<evidence type="ECO:0008006" key="4">
    <source>
        <dbReference type="Google" id="ProtNLM"/>
    </source>
</evidence>
<dbReference type="EMBL" id="HBFK01025865">
    <property type="protein sequence ID" value="CAD8749280.1"/>
    <property type="molecule type" value="Transcribed_RNA"/>
</dbReference>
<protein>
    <recommendedName>
        <fullName evidence="4">Photosystem I reaction center subunit VIII</fullName>
    </recommendedName>
</protein>
<dbReference type="AlphaFoldDB" id="A0A6U4VB03"/>